<gene>
    <name evidence="12" type="ORF">KME28_05620</name>
</gene>
<dbReference type="InterPro" id="IPR036388">
    <property type="entry name" value="WH-like_DNA-bd_sf"/>
</dbReference>
<dbReference type="PANTHER" id="PTHR48111">
    <property type="entry name" value="REGULATOR OF RPOS"/>
    <property type="match status" value="1"/>
</dbReference>
<evidence type="ECO:0000256" key="1">
    <source>
        <dbReference type="ARBA" id="ARBA00022553"/>
    </source>
</evidence>
<dbReference type="GO" id="GO:0000976">
    <property type="term" value="F:transcription cis-regulatory region binding"/>
    <property type="evidence" value="ECO:0007669"/>
    <property type="project" value="TreeGrafter"/>
</dbReference>
<sequence length="617" mass="68868">MRILLVEDDDSLAQAVATVLSKQNYVVDVAADGEAGWELVTVCNYDLILLDVILPKLDGISLCRELRREGYQMPILLLTAKDSRTDKVMGLDAGADDYVVKPFDFQELSARIRALGRRGASPLPPVLEWGNLRLDPSSCEVTYADKTLHVTAKEFSILELFLRNNQRTFSRSAIVDHLWAADVDPPEDDTIKSHIKSLRQKLKAAGATYDFIETVYGLGYHLKPNPQKQKSQVSEKESNPTQQEIFLAAVAKAREDFKAKVGSRLTVLEQASNALKEGLLNSQLRLHAEQEAHKLAGSLGSFGFARGSVLAEKIEIILQGKTPINQSFLSQSFHELVKELRQELEKTATDEEIFSEQRQNVLLIVSKDKQIVEQLVKEATTAGMHVDIVINTADAKSAIESSSPDVVLVEVNFSDHTQDNLQLLTQLASRTPPIPGLVFTDGNNFSDRLEVARAGGRGFLHKSMSAKQILELVTQALQPIGTTEAKIMVVDDDPRVLSVIRNLLEPWGMKLATLEDPHRFWDVLAAFSPDLLILDLKMPDVNGIELCRMVRNDPFWRELPVLFITAHAKANTVDRIFAAGADDWISKPIMGSKLITRIFNRLERIQSIKRFYTKISL</sequence>
<dbReference type="InterPro" id="IPR036641">
    <property type="entry name" value="HPT_dom_sf"/>
</dbReference>
<feature type="domain" description="Response regulatory" evidence="9">
    <location>
        <begin position="361"/>
        <end position="477"/>
    </location>
</feature>
<dbReference type="CDD" id="cd00383">
    <property type="entry name" value="trans_reg_C"/>
    <property type="match status" value="1"/>
</dbReference>
<keyword evidence="2" id="KW-0902">Two-component regulatory system</keyword>
<dbReference type="InterPro" id="IPR008207">
    <property type="entry name" value="Sig_transdc_His_kin_Hpt_dom"/>
</dbReference>
<feature type="domain" description="OmpR/PhoB-type" evidence="11">
    <location>
        <begin position="124"/>
        <end position="224"/>
    </location>
</feature>
<dbReference type="InterPro" id="IPR011006">
    <property type="entry name" value="CheY-like_superfamily"/>
</dbReference>
<dbReference type="Pfam" id="PF01627">
    <property type="entry name" value="Hpt"/>
    <property type="match status" value="1"/>
</dbReference>
<dbReference type="PROSITE" id="PS50894">
    <property type="entry name" value="HPT"/>
    <property type="match status" value="1"/>
</dbReference>
<comment type="caution">
    <text evidence="12">The sequence shown here is derived from an EMBL/GenBank/DDBJ whole genome shotgun (WGS) entry which is preliminary data.</text>
</comment>
<organism evidence="12 13">
    <name type="scientific">Pelatocladus maniniholoensis HA4357-MV3</name>
    <dbReference type="NCBI Taxonomy" id="1117104"/>
    <lineage>
        <taxon>Bacteria</taxon>
        <taxon>Bacillati</taxon>
        <taxon>Cyanobacteriota</taxon>
        <taxon>Cyanophyceae</taxon>
        <taxon>Nostocales</taxon>
        <taxon>Nostocaceae</taxon>
        <taxon>Pelatocladus</taxon>
    </lineage>
</organism>
<dbReference type="GO" id="GO:0006355">
    <property type="term" value="P:regulation of DNA-templated transcription"/>
    <property type="evidence" value="ECO:0007669"/>
    <property type="project" value="InterPro"/>
</dbReference>
<keyword evidence="4 8" id="KW-0238">DNA-binding</keyword>
<dbReference type="InterPro" id="IPR001867">
    <property type="entry name" value="OmpR/PhoB-type_DNA-bd"/>
</dbReference>
<dbReference type="Proteomes" id="UP000813215">
    <property type="component" value="Unassembled WGS sequence"/>
</dbReference>
<protein>
    <submittedName>
        <fullName evidence="12">Response regulator</fullName>
    </submittedName>
</protein>
<evidence type="ECO:0000259" key="11">
    <source>
        <dbReference type="PROSITE" id="PS51755"/>
    </source>
</evidence>
<evidence type="ECO:0000256" key="5">
    <source>
        <dbReference type="ARBA" id="ARBA00023163"/>
    </source>
</evidence>
<dbReference type="Gene3D" id="6.10.250.690">
    <property type="match status" value="1"/>
</dbReference>
<keyword evidence="3" id="KW-0805">Transcription regulation</keyword>
<dbReference type="EMBL" id="JAHHHW010000055">
    <property type="protein sequence ID" value="MBW4431213.1"/>
    <property type="molecule type" value="Genomic_DNA"/>
</dbReference>
<evidence type="ECO:0000259" key="10">
    <source>
        <dbReference type="PROSITE" id="PS50894"/>
    </source>
</evidence>
<evidence type="ECO:0000313" key="13">
    <source>
        <dbReference type="Proteomes" id="UP000813215"/>
    </source>
</evidence>
<dbReference type="SUPFAM" id="SSF47226">
    <property type="entry name" value="Histidine-containing phosphotransfer domain, HPT domain"/>
    <property type="match status" value="1"/>
</dbReference>
<feature type="domain" description="HPt" evidence="10">
    <location>
        <begin position="253"/>
        <end position="354"/>
    </location>
</feature>
<feature type="modified residue" description="4-aspartylphosphate" evidence="7">
    <location>
        <position position="535"/>
    </location>
</feature>
<dbReference type="GO" id="GO:0005829">
    <property type="term" value="C:cytosol"/>
    <property type="evidence" value="ECO:0007669"/>
    <property type="project" value="TreeGrafter"/>
</dbReference>
<feature type="domain" description="Response regulatory" evidence="9">
    <location>
        <begin position="486"/>
        <end position="602"/>
    </location>
</feature>
<dbReference type="PROSITE" id="PS50110">
    <property type="entry name" value="RESPONSE_REGULATORY"/>
    <property type="match status" value="3"/>
</dbReference>
<reference evidence="12" key="2">
    <citation type="journal article" date="2022" name="Microbiol. Resour. Announc.">
        <title>Metagenome Sequencing to Explore Phylogenomics of Terrestrial Cyanobacteria.</title>
        <authorList>
            <person name="Ward R.D."/>
            <person name="Stajich J.E."/>
            <person name="Johansen J.R."/>
            <person name="Huntemann M."/>
            <person name="Clum A."/>
            <person name="Foster B."/>
            <person name="Foster B."/>
            <person name="Roux S."/>
            <person name="Palaniappan K."/>
            <person name="Varghese N."/>
            <person name="Mukherjee S."/>
            <person name="Reddy T.B.K."/>
            <person name="Daum C."/>
            <person name="Copeland A."/>
            <person name="Chen I.A."/>
            <person name="Ivanova N.N."/>
            <person name="Kyrpides N.C."/>
            <person name="Shapiro N."/>
            <person name="Eloe-Fadrosh E.A."/>
            <person name="Pietrasiak N."/>
        </authorList>
    </citation>
    <scope>NUCLEOTIDE SEQUENCE</scope>
    <source>
        <strain evidence="12">HA4357-MV3</strain>
    </source>
</reference>
<proteinExistence type="predicted"/>
<reference evidence="12" key="1">
    <citation type="submission" date="2021-05" db="EMBL/GenBank/DDBJ databases">
        <authorList>
            <person name="Pietrasiak N."/>
            <person name="Ward R."/>
            <person name="Stajich J.E."/>
            <person name="Kurbessoian T."/>
        </authorList>
    </citation>
    <scope>NUCLEOTIDE SEQUENCE</scope>
    <source>
        <strain evidence="12">HA4357-MV3</strain>
    </source>
</reference>
<dbReference type="PROSITE" id="PS51755">
    <property type="entry name" value="OMPR_PHOB"/>
    <property type="match status" value="1"/>
</dbReference>
<evidence type="ECO:0000256" key="2">
    <source>
        <dbReference type="ARBA" id="ARBA00023012"/>
    </source>
</evidence>
<dbReference type="InterPro" id="IPR001789">
    <property type="entry name" value="Sig_transdc_resp-reg_receiver"/>
</dbReference>
<dbReference type="AlphaFoldDB" id="A0A9E3H5M6"/>
<dbReference type="Pfam" id="PF00486">
    <property type="entry name" value="Trans_reg_C"/>
    <property type="match status" value="1"/>
</dbReference>
<dbReference type="CDD" id="cd00156">
    <property type="entry name" value="REC"/>
    <property type="match status" value="1"/>
</dbReference>
<dbReference type="Gene3D" id="1.10.10.10">
    <property type="entry name" value="Winged helix-like DNA-binding domain superfamily/Winged helix DNA-binding domain"/>
    <property type="match status" value="1"/>
</dbReference>
<evidence type="ECO:0000259" key="9">
    <source>
        <dbReference type="PROSITE" id="PS50110"/>
    </source>
</evidence>
<keyword evidence="5" id="KW-0804">Transcription</keyword>
<dbReference type="SMART" id="SM00448">
    <property type="entry name" value="REC"/>
    <property type="match status" value="3"/>
</dbReference>
<dbReference type="SUPFAM" id="SSF52172">
    <property type="entry name" value="CheY-like"/>
    <property type="match status" value="3"/>
</dbReference>
<evidence type="ECO:0000256" key="8">
    <source>
        <dbReference type="PROSITE-ProRule" id="PRU01091"/>
    </source>
</evidence>
<dbReference type="SMART" id="SM00862">
    <property type="entry name" value="Trans_reg_C"/>
    <property type="match status" value="1"/>
</dbReference>
<keyword evidence="1 7" id="KW-0597">Phosphoprotein</keyword>
<comment type="caution">
    <text evidence="7">Lacks conserved residue(s) required for the propagation of feature annotation.</text>
</comment>
<dbReference type="CDD" id="cd19935">
    <property type="entry name" value="REC_OmpR_CusR-like"/>
    <property type="match status" value="1"/>
</dbReference>
<feature type="DNA-binding region" description="OmpR/PhoB-type" evidence="8">
    <location>
        <begin position="124"/>
        <end position="224"/>
    </location>
</feature>
<dbReference type="PANTHER" id="PTHR48111:SF15">
    <property type="entry name" value="OMPR SUBFAMILY"/>
    <property type="match status" value="1"/>
</dbReference>
<dbReference type="Gene3D" id="1.20.120.160">
    <property type="entry name" value="HPT domain"/>
    <property type="match status" value="1"/>
</dbReference>
<evidence type="ECO:0000256" key="7">
    <source>
        <dbReference type="PROSITE-ProRule" id="PRU00169"/>
    </source>
</evidence>
<accession>A0A9E3H5M6</accession>
<evidence type="ECO:0000256" key="4">
    <source>
        <dbReference type="ARBA" id="ARBA00023125"/>
    </source>
</evidence>
<feature type="modified residue" description="Phosphohistidine" evidence="6">
    <location>
        <position position="293"/>
    </location>
</feature>
<name>A0A9E3H5M6_9NOST</name>
<dbReference type="Gene3D" id="3.40.50.2300">
    <property type="match status" value="3"/>
</dbReference>
<dbReference type="InterPro" id="IPR039420">
    <property type="entry name" value="WalR-like"/>
</dbReference>
<dbReference type="SUPFAM" id="SSF46894">
    <property type="entry name" value="C-terminal effector domain of the bipartite response regulators"/>
    <property type="match status" value="1"/>
</dbReference>
<evidence type="ECO:0000256" key="3">
    <source>
        <dbReference type="ARBA" id="ARBA00023015"/>
    </source>
</evidence>
<dbReference type="InterPro" id="IPR016032">
    <property type="entry name" value="Sig_transdc_resp-reg_C-effctor"/>
</dbReference>
<evidence type="ECO:0000313" key="12">
    <source>
        <dbReference type="EMBL" id="MBW4431213.1"/>
    </source>
</evidence>
<evidence type="ECO:0000256" key="6">
    <source>
        <dbReference type="PROSITE-ProRule" id="PRU00110"/>
    </source>
</evidence>
<dbReference type="Pfam" id="PF00072">
    <property type="entry name" value="Response_reg"/>
    <property type="match status" value="3"/>
</dbReference>
<feature type="domain" description="Response regulatory" evidence="9">
    <location>
        <begin position="2"/>
        <end position="116"/>
    </location>
</feature>
<dbReference type="GO" id="GO:0000156">
    <property type="term" value="F:phosphorelay response regulator activity"/>
    <property type="evidence" value="ECO:0007669"/>
    <property type="project" value="TreeGrafter"/>
</dbReference>
<feature type="modified residue" description="4-aspartylphosphate" evidence="7">
    <location>
        <position position="51"/>
    </location>
</feature>
<dbReference type="GO" id="GO:0032993">
    <property type="term" value="C:protein-DNA complex"/>
    <property type="evidence" value="ECO:0007669"/>
    <property type="project" value="TreeGrafter"/>
</dbReference>
<dbReference type="FunFam" id="3.40.50.2300:FF:000002">
    <property type="entry name" value="DNA-binding response regulator PhoP"/>
    <property type="match status" value="1"/>
</dbReference>